<accession>A0A940PKZ0</accession>
<sequence length="66" mass="7199">MSTATVAIVQLSLFDLDVAYTEADRIADRQLCRGYLNQWASSFKSEPAVTEICTADFKAAAARLAL</sequence>
<keyword evidence="2" id="KW-1185">Reference proteome</keyword>
<gene>
    <name evidence="1" type="ORF">JOF28_000292</name>
</gene>
<reference evidence="1" key="1">
    <citation type="submission" date="2021-02" db="EMBL/GenBank/DDBJ databases">
        <title>Sequencing the genomes of 1000 actinobacteria strains.</title>
        <authorList>
            <person name="Klenk H.-P."/>
        </authorList>
    </citation>
    <scope>NUCLEOTIDE SEQUENCE</scope>
    <source>
        <strain evidence="1">DSM 22850</strain>
    </source>
</reference>
<evidence type="ECO:0000313" key="2">
    <source>
        <dbReference type="Proteomes" id="UP000675163"/>
    </source>
</evidence>
<dbReference type="Proteomes" id="UP000675163">
    <property type="component" value="Unassembled WGS sequence"/>
</dbReference>
<evidence type="ECO:0000313" key="1">
    <source>
        <dbReference type="EMBL" id="MBP1325060.1"/>
    </source>
</evidence>
<name>A0A940PKZ0_9MICO</name>
<dbReference type="AlphaFoldDB" id="A0A940PKZ0"/>
<protein>
    <submittedName>
        <fullName evidence="1">Uncharacterized protein</fullName>
    </submittedName>
</protein>
<comment type="caution">
    <text evidence="1">The sequence shown here is derived from an EMBL/GenBank/DDBJ whole genome shotgun (WGS) entry which is preliminary data.</text>
</comment>
<organism evidence="1 2">
    <name type="scientific">Leucobacter exalbidus</name>
    <dbReference type="NCBI Taxonomy" id="662960"/>
    <lineage>
        <taxon>Bacteria</taxon>
        <taxon>Bacillati</taxon>
        <taxon>Actinomycetota</taxon>
        <taxon>Actinomycetes</taxon>
        <taxon>Micrococcales</taxon>
        <taxon>Microbacteriaceae</taxon>
        <taxon>Leucobacter</taxon>
    </lineage>
</organism>
<dbReference type="EMBL" id="JAFIDA010000001">
    <property type="protein sequence ID" value="MBP1325060.1"/>
    <property type="molecule type" value="Genomic_DNA"/>
</dbReference>
<dbReference type="RefSeq" id="WP_209704143.1">
    <property type="nucleotide sequence ID" value="NZ_JAFIDA010000001.1"/>
</dbReference>
<proteinExistence type="predicted"/>